<dbReference type="Proteomes" id="UP000799755">
    <property type="component" value="Unassembled WGS sequence"/>
</dbReference>
<name>A0ACB6QFZ8_9PLEO</name>
<comment type="caution">
    <text evidence="1">The sequence shown here is derived from an EMBL/GenBank/DDBJ whole genome shotgun (WGS) entry which is preliminary data.</text>
</comment>
<keyword evidence="2" id="KW-1185">Reference proteome</keyword>
<gene>
    <name evidence="1" type="ORF">BDR25DRAFT_378111</name>
</gene>
<reference evidence="1" key="1">
    <citation type="journal article" date="2020" name="Stud. Mycol.">
        <title>101 Dothideomycetes genomes: a test case for predicting lifestyles and emergence of pathogens.</title>
        <authorList>
            <person name="Haridas S."/>
            <person name="Albert R."/>
            <person name="Binder M."/>
            <person name="Bloem J."/>
            <person name="Labutti K."/>
            <person name="Salamov A."/>
            <person name="Andreopoulos B."/>
            <person name="Baker S."/>
            <person name="Barry K."/>
            <person name="Bills G."/>
            <person name="Bluhm B."/>
            <person name="Cannon C."/>
            <person name="Castanera R."/>
            <person name="Culley D."/>
            <person name="Daum C."/>
            <person name="Ezra D."/>
            <person name="Gonzalez J."/>
            <person name="Henrissat B."/>
            <person name="Kuo A."/>
            <person name="Liang C."/>
            <person name="Lipzen A."/>
            <person name="Lutzoni F."/>
            <person name="Magnuson J."/>
            <person name="Mondo S."/>
            <person name="Nolan M."/>
            <person name="Ohm R."/>
            <person name="Pangilinan J."/>
            <person name="Park H.-J."/>
            <person name="Ramirez L."/>
            <person name="Alfaro M."/>
            <person name="Sun H."/>
            <person name="Tritt A."/>
            <person name="Yoshinaga Y."/>
            <person name="Zwiers L.-H."/>
            <person name="Turgeon B."/>
            <person name="Goodwin S."/>
            <person name="Spatafora J."/>
            <person name="Crous P."/>
            <person name="Grigoriev I."/>
        </authorList>
    </citation>
    <scope>NUCLEOTIDE SEQUENCE</scope>
    <source>
        <strain evidence="1">ATCC 200398</strain>
    </source>
</reference>
<evidence type="ECO:0000313" key="1">
    <source>
        <dbReference type="EMBL" id="KAF2465919.1"/>
    </source>
</evidence>
<proteinExistence type="predicted"/>
<protein>
    <submittedName>
        <fullName evidence="1">Uncharacterized protein</fullName>
    </submittedName>
</protein>
<sequence>MQLMASFWSKIPIPTGKATLRKPPRDSKIAESSKPVVSSSSIDITRPDAEKEQPTQLPSPPPEPKEKVAVLNEEQLHALFSGAPQFGIQHKDNNLTPTASYPWDAELTVKDVSDSAQLAQPAFSAATLYPHLPLVQEPFEEGKPHQSYDVGTVEVPSMLSAQGIEPGSIGFVHFLQLPRSDNLATDLQQSQSSNEFLQAAKNKEHMQSDPQKLGIREVDHSMVYERLTEFGDLLEALQDSPERMTILNNQSSGELYANLFGKFLYPPKWDGSTEDPTGMKVQIDTLLKVLRLKGVWYDFSLVEWRIRLGQILWSDSDTPVENDITQPHQLWSDRDILLLQICLSCELLLRLDAVTSMDADEVKQRMHVTPEEFQGFLDLQTKKTNWDLILAQRFLDNILVVRESDPTPLPQSPKSGLLSMLGRSESKGPPKPDLILLPRHQARQLSGLLNFAETVQWPGIDLVVNELAQKLGVSDNTAEPEQQLSPYGKFLEPTSPSISIYGTPLATSTSSPHDSYFGHMTRPSLSRSNSRSLKVPLFTNLLSHAADGATGTLNIGGWLSRSYLTGLILPGEAISHFLMSTLLENDKLAIAALGDSANLYGGFVYADRTWWSKSSIVGRVLACIEGASECMGWISIGRLPELQGDGWYALSSEQLPFEQPSRIAAKEDLLGRDSAIVPCSDTENIKPEDLTLPLDPSTPPIPSIGFLEWNLTSIISELSDTDSSSQPEAEAHVASITFTSFARGTTHVFPLTYDVQFISSFPCTPPLSFPMPNFPQVLKRSLSRSSSKRSVRSARSGIRPSRHLSRRNSHGYEPLLSHPPDSAGLPPTRTYSPPPDEEDEDSNDHIPTPQKSEPMTTHPLHVSYKYKIVSVTEILDPNFEIPLKIPITSCGSPAPSNPDIPLEEKEDTFKDEERVILVLDARSSKELELLARAWCADKGLHAIIGRVGRTCLACCVREARGLGVSVVVRA</sequence>
<dbReference type="EMBL" id="MU003527">
    <property type="protein sequence ID" value="KAF2465919.1"/>
    <property type="molecule type" value="Genomic_DNA"/>
</dbReference>
<evidence type="ECO:0000313" key="2">
    <source>
        <dbReference type="Proteomes" id="UP000799755"/>
    </source>
</evidence>
<organism evidence="1 2">
    <name type="scientific">Lindgomyces ingoldianus</name>
    <dbReference type="NCBI Taxonomy" id="673940"/>
    <lineage>
        <taxon>Eukaryota</taxon>
        <taxon>Fungi</taxon>
        <taxon>Dikarya</taxon>
        <taxon>Ascomycota</taxon>
        <taxon>Pezizomycotina</taxon>
        <taxon>Dothideomycetes</taxon>
        <taxon>Pleosporomycetidae</taxon>
        <taxon>Pleosporales</taxon>
        <taxon>Lindgomycetaceae</taxon>
        <taxon>Lindgomyces</taxon>
    </lineage>
</organism>
<accession>A0ACB6QFZ8</accession>